<sequence>MTTAWSCNAMANEWRPTQALTSELKVWALGSILRAKSSP</sequence>
<reference evidence="1" key="1">
    <citation type="submission" date="2014-09" db="EMBL/GenBank/DDBJ databases">
        <authorList>
            <person name="Magalhaes I.L.F."/>
            <person name="Oliveira U."/>
            <person name="Santos F.R."/>
            <person name="Vidigal T.H.D.A."/>
            <person name="Brescovit A.D."/>
            <person name="Santos A.J."/>
        </authorList>
    </citation>
    <scope>NUCLEOTIDE SEQUENCE</scope>
    <source>
        <tissue evidence="1">Shoot tissue taken approximately 20 cm above the soil surface</tissue>
    </source>
</reference>
<accession>A0A0A9CAT6</accession>
<protein>
    <submittedName>
        <fullName evidence="1">Uncharacterized protein</fullName>
    </submittedName>
</protein>
<evidence type="ECO:0000313" key="1">
    <source>
        <dbReference type="EMBL" id="JAD70520.1"/>
    </source>
</evidence>
<organism evidence="1">
    <name type="scientific">Arundo donax</name>
    <name type="common">Giant reed</name>
    <name type="synonym">Donax arundinaceus</name>
    <dbReference type="NCBI Taxonomy" id="35708"/>
    <lineage>
        <taxon>Eukaryota</taxon>
        <taxon>Viridiplantae</taxon>
        <taxon>Streptophyta</taxon>
        <taxon>Embryophyta</taxon>
        <taxon>Tracheophyta</taxon>
        <taxon>Spermatophyta</taxon>
        <taxon>Magnoliopsida</taxon>
        <taxon>Liliopsida</taxon>
        <taxon>Poales</taxon>
        <taxon>Poaceae</taxon>
        <taxon>PACMAD clade</taxon>
        <taxon>Arundinoideae</taxon>
        <taxon>Arundineae</taxon>
        <taxon>Arundo</taxon>
    </lineage>
</organism>
<reference evidence="1" key="2">
    <citation type="journal article" date="2015" name="Data Brief">
        <title>Shoot transcriptome of the giant reed, Arundo donax.</title>
        <authorList>
            <person name="Barrero R.A."/>
            <person name="Guerrero F.D."/>
            <person name="Moolhuijzen P."/>
            <person name="Goolsby J.A."/>
            <person name="Tidwell J."/>
            <person name="Bellgard S.E."/>
            <person name="Bellgard M.I."/>
        </authorList>
    </citation>
    <scope>NUCLEOTIDE SEQUENCE</scope>
    <source>
        <tissue evidence="1">Shoot tissue taken approximately 20 cm above the soil surface</tissue>
    </source>
</reference>
<dbReference type="EMBL" id="GBRH01227375">
    <property type="protein sequence ID" value="JAD70520.1"/>
    <property type="molecule type" value="Transcribed_RNA"/>
</dbReference>
<dbReference type="AlphaFoldDB" id="A0A0A9CAT6"/>
<proteinExistence type="predicted"/>
<name>A0A0A9CAT6_ARUDO</name>